<evidence type="ECO:0000256" key="9">
    <source>
        <dbReference type="SAM" id="Phobius"/>
    </source>
</evidence>
<feature type="transmembrane region" description="Helical" evidence="9">
    <location>
        <begin position="78"/>
        <end position="95"/>
    </location>
</feature>
<evidence type="ECO:0000256" key="2">
    <source>
        <dbReference type="ARBA" id="ARBA00007375"/>
    </source>
</evidence>
<comment type="catalytic activity">
    <reaction evidence="8">
        <text>a 1-O-(1Z-alkenyl)-sn-glycero-3-phosphocholine + H2O = a 2,3-saturated aldehyde + sn-glycerol 3-phosphocholine</text>
        <dbReference type="Rhea" id="RHEA:22544"/>
        <dbReference type="ChEBI" id="CHEBI:15377"/>
        <dbReference type="ChEBI" id="CHEBI:16870"/>
        <dbReference type="ChEBI" id="CHEBI:73359"/>
        <dbReference type="ChEBI" id="CHEBI:77287"/>
        <dbReference type="EC" id="3.3.2.2"/>
    </reaction>
</comment>
<proteinExistence type="inferred from homology"/>
<protein>
    <recommendedName>
        <fullName evidence="6">lysoplasmalogenase</fullName>
        <ecNumber evidence="6">3.3.2.2</ecNumber>
    </recommendedName>
</protein>
<comment type="similarity">
    <text evidence="2">Belongs to the TMEM86 family.</text>
</comment>
<comment type="caution">
    <text evidence="10">The sequence shown here is derived from an EMBL/GenBank/DDBJ whole genome shotgun (WGS) entry which is preliminary data.</text>
</comment>
<keyword evidence="5 9" id="KW-0472">Membrane</keyword>
<reference evidence="10 11" key="1">
    <citation type="submission" date="2020-08" db="EMBL/GenBank/DDBJ databases">
        <authorList>
            <person name="Koutsovoulos G."/>
            <person name="Danchin GJ E."/>
        </authorList>
    </citation>
    <scope>NUCLEOTIDE SEQUENCE [LARGE SCALE GENOMIC DNA]</scope>
</reference>
<dbReference type="GO" id="GO:0047408">
    <property type="term" value="F:alkenylglycerophosphocholine hydrolase activity"/>
    <property type="evidence" value="ECO:0007669"/>
    <property type="project" value="UniProtKB-EC"/>
</dbReference>
<evidence type="ECO:0000313" key="10">
    <source>
        <dbReference type="EMBL" id="CAD2171267.1"/>
    </source>
</evidence>
<feature type="transmembrane region" description="Helical" evidence="9">
    <location>
        <begin position="127"/>
        <end position="149"/>
    </location>
</feature>
<feature type="transmembrane region" description="Helical" evidence="9">
    <location>
        <begin position="102"/>
        <end position="121"/>
    </location>
</feature>
<dbReference type="EC" id="3.3.2.2" evidence="6"/>
<evidence type="ECO:0000313" key="11">
    <source>
        <dbReference type="Proteomes" id="UP000580250"/>
    </source>
</evidence>
<evidence type="ECO:0000256" key="5">
    <source>
        <dbReference type="ARBA" id="ARBA00023136"/>
    </source>
</evidence>
<name>A0A6V7V8N0_MELEN</name>
<dbReference type="Proteomes" id="UP000580250">
    <property type="component" value="Unassembled WGS sequence"/>
</dbReference>
<dbReference type="InterPro" id="IPR012506">
    <property type="entry name" value="TMEM86B-like"/>
</dbReference>
<evidence type="ECO:0000256" key="8">
    <source>
        <dbReference type="ARBA" id="ARBA00049560"/>
    </source>
</evidence>
<sequence>MPLQVFLIYAALVVFVYLATDGFQNNAPFVFALPVIVLGWFTLWTRMPGRKRLLTAISFFTLAIALYSWSVFPKKLELSAMLICLSHIAYLLSFYRSLRKWWVALTVSTLAIVSLFLYGVFADLYRSIPALVAAMCATILLSTSSFIVAGSVWKNGSTMRYEERSALVRFFGTFFLLICNAALLVNQFARHTNTMVCYLNFTYYTSQFLLYFANERAF</sequence>
<evidence type="ECO:0000256" key="4">
    <source>
        <dbReference type="ARBA" id="ARBA00022989"/>
    </source>
</evidence>
<evidence type="ECO:0000256" key="3">
    <source>
        <dbReference type="ARBA" id="ARBA00022692"/>
    </source>
</evidence>
<feature type="transmembrane region" description="Helical" evidence="9">
    <location>
        <begin position="53"/>
        <end position="72"/>
    </location>
</feature>
<organism evidence="10 11">
    <name type="scientific">Meloidogyne enterolobii</name>
    <name type="common">Root-knot nematode worm</name>
    <name type="synonym">Meloidogyne mayaguensis</name>
    <dbReference type="NCBI Taxonomy" id="390850"/>
    <lineage>
        <taxon>Eukaryota</taxon>
        <taxon>Metazoa</taxon>
        <taxon>Ecdysozoa</taxon>
        <taxon>Nematoda</taxon>
        <taxon>Chromadorea</taxon>
        <taxon>Rhabditida</taxon>
        <taxon>Tylenchina</taxon>
        <taxon>Tylenchomorpha</taxon>
        <taxon>Tylenchoidea</taxon>
        <taxon>Meloidogynidae</taxon>
        <taxon>Meloidogyninae</taxon>
        <taxon>Meloidogyne</taxon>
    </lineage>
</organism>
<evidence type="ECO:0000256" key="7">
    <source>
        <dbReference type="ARBA" id="ARBA00049458"/>
    </source>
</evidence>
<feature type="transmembrane region" description="Helical" evidence="9">
    <location>
        <begin position="195"/>
        <end position="213"/>
    </location>
</feature>
<feature type="transmembrane region" description="Helical" evidence="9">
    <location>
        <begin position="28"/>
        <end position="46"/>
    </location>
</feature>
<dbReference type="OrthoDB" id="5864807at2759"/>
<evidence type="ECO:0000256" key="1">
    <source>
        <dbReference type="ARBA" id="ARBA00004141"/>
    </source>
</evidence>
<evidence type="ECO:0000256" key="6">
    <source>
        <dbReference type="ARBA" id="ARBA00035673"/>
    </source>
</evidence>
<dbReference type="GO" id="GO:0016020">
    <property type="term" value="C:membrane"/>
    <property type="evidence" value="ECO:0007669"/>
    <property type="project" value="UniProtKB-SubCell"/>
</dbReference>
<dbReference type="Pfam" id="PF07947">
    <property type="entry name" value="YhhN"/>
    <property type="match status" value="1"/>
</dbReference>
<feature type="transmembrane region" description="Helical" evidence="9">
    <location>
        <begin position="170"/>
        <end position="189"/>
    </location>
</feature>
<comment type="subcellular location">
    <subcellularLocation>
        <location evidence="1">Membrane</location>
        <topology evidence="1">Multi-pass membrane protein</topology>
    </subcellularLocation>
</comment>
<gene>
    <name evidence="10" type="ORF">MENT_LOCUS22728</name>
</gene>
<dbReference type="AlphaFoldDB" id="A0A6V7V8N0"/>
<dbReference type="EMBL" id="CAJEWN010000180">
    <property type="protein sequence ID" value="CAD2171267.1"/>
    <property type="molecule type" value="Genomic_DNA"/>
</dbReference>
<comment type="catalytic activity">
    <reaction evidence="7">
        <text>a 1-O-(1Z-alkenyl)-sn-glycero-3-phosphoethanolamine + H2O = a 2,3-saturated aldehyde + sn-glycero-3-phosphoethanolamine</text>
        <dbReference type="Rhea" id="RHEA:16905"/>
        <dbReference type="ChEBI" id="CHEBI:15377"/>
        <dbReference type="ChEBI" id="CHEBI:73359"/>
        <dbReference type="ChEBI" id="CHEBI:77288"/>
        <dbReference type="ChEBI" id="CHEBI:143890"/>
        <dbReference type="EC" id="3.3.2.2"/>
    </reaction>
</comment>
<keyword evidence="3 9" id="KW-0812">Transmembrane</keyword>
<keyword evidence="4 9" id="KW-1133">Transmembrane helix</keyword>
<accession>A0A6V7V8N0</accession>